<proteinExistence type="predicted"/>
<keyword evidence="3" id="KW-1185">Reference proteome</keyword>
<evidence type="ECO:0000256" key="1">
    <source>
        <dbReference type="SAM" id="MobiDB-lite"/>
    </source>
</evidence>
<dbReference type="AlphaFoldDB" id="A0A1H3T078"/>
<organism evidence="2 3">
    <name type="scientific">Micromonospora pattaloongensis</name>
    <dbReference type="NCBI Taxonomy" id="405436"/>
    <lineage>
        <taxon>Bacteria</taxon>
        <taxon>Bacillati</taxon>
        <taxon>Actinomycetota</taxon>
        <taxon>Actinomycetes</taxon>
        <taxon>Micromonosporales</taxon>
        <taxon>Micromonosporaceae</taxon>
        <taxon>Micromonospora</taxon>
    </lineage>
</organism>
<name>A0A1H3T078_9ACTN</name>
<evidence type="ECO:0000313" key="3">
    <source>
        <dbReference type="Proteomes" id="UP000242415"/>
    </source>
</evidence>
<protein>
    <submittedName>
        <fullName evidence="2">Uncharacterized protein</fullName>
    </submittedName>
</protein>
<feature type="region of interest" description="Disordered" evidence="1">
    <location>
        <begin position="75"/>
        <end position="96"/>
    </location>
</feature>
<gene>
    <name evidence="2" type="ORF">SAMN05444365_11631</name>
</gene>
<evidence type="ECO:0000313" key="2">
    <source>
        <dbReference type="EMBL" id="SDZ43642.1"/>
    </source>
</evidence>
<accession>A0A1H3T078</accession>
<sequence length="96" mass="10598">MMWGFDPNSGLAGRSFFPEGISLTEWLSRWLEGRLRQPMLVKDPQTRVWRGATDAEHEAQAREVAELVGRINGALADAKPERKGAADSAVAHGDPR</sequence>
<reference evidence="3" key="1">
    <citation type="submission" date="2016-10" db="EMBL/GenBank/DDBJ databases">
        <authorList>
            <person name="Varghese N."/>
            <person name="Submissions S."/>
        </authorList>
    </citation>
    <scope>NUCLEOTIDE SEQUENCE [LARGE SCALE GENOMIC DNA]</scope>
    <source>
        <strain evidence="3">DSM 45245</strain>
    </source>
</reference>
<dbReference type="Proteomes" id="UP000242415">
    <property type="component" value="Unassembled WGS sequence"/>
</dbReference>
<dbReference type="EMBL" id="FNPH01000016">
    <property type="protein sequence ID" value="SDZ43642.1"/>
    <property type="molecule type" value="Genomic_DNA"/>
</dbReference>